<evidence type="ECO:0000313" key="2">
    <source>
        <dbReference type="Proteomes" id="UP001324380"/>
    </source>
</evidence>
<dbReference type="EMBL" id="CP139558">
    <property type="protein sequence ID" value="WPU93551.1"/>
    <property type="molecule type" value="Genomic_DNA"/>
</dbReference>
<dbReference type="PANTHER" id="PTHR35580:SF1">
    <property type="entry name" value="PHYTASE-LIKE DOMAIN-CONTAINING PROTEIN"/>
    <property type="match status" value="1"/>
</dbReference>
<reference evidence="1 2" key="1">
    <citation type="submission" date="2023-11" db="EMBL/GenBank/DDBJ databases">
        <title>Analysis of the Genomes of Mucilaginibacter gossypii cycad 4 and M. sabulilitoris SNA2: microbes with the potential for plant growth promotion.</title>
        <authorList>
            <person name="Hirsch A.M."/>
            <person name="Humm E."/>
            <person name="Rubbi M."/>
            <person name="Del Vecchio G."/>
            <person name="Ha S.M."/>
            <person name="Pellegrini M."/>
            <person name="Gunsalus R.P."/>
        </authorList>
    </citation>
    <scope>NUCLEOTIDE SEQUENCE [LARGE SCALE GENOMIC DNA]</scope>
    <source>
        <strain evidence="1 2">SNA2</strain>
    </source>
</reference>
<sequence length="316" mass="33213">MFKLTKPAFIAALLSLLLMLPMFGICQISVPEWVKDIGGPNGSSSVPSAVVNDSQNNIYITGIFSGTVDFDPTAGVHELNSVGSFDTYLAKYTTDGNLIWAVSVGGDGIDQANSMTIDNDGNPSISGQFDSGQMDADPGPGVHNLTNNGGSDAFIIRFTTNGAFSWATSIGSSGTEYGGKIMADNQGNVIEVSQFQGTVNVGNKTFTAQGNFNGLMVKFDAAGHVTWAIDLKDNNNSEAHSCSVDKNNNVIVSGTFSSNVNFNPLGAAHNLNGNGVSTFLAKYTPAGQLIWVKAIKGDVVNNNTNVCVNSNNDIYI</sequence>
<gene>
    <name evidence="1" type="ORF">SNE25_29985</name>
</gene>
<proteinExistence type="predicted"/>
<dbReference type="InterPro" id="IPR052918">
    <property type="entry name" value="Motility_Chemotaxis_Reg"/>
</dbReference>
<evidence type="ECO:0000313" key="1">
    <source>
        <dbReference type="EMBL" id="WPU93551.1"/>
    </source>
</evidence>
<keyword evidence="2" id="KW-1185">Reference proteome</keyword>
<name>A0ABZ0TK48_9SPHI</name>
<dbReference type="PANTHER" id="PTHR35580">
    <property type="entry name" value="CELL SURFACE GLYCOPROTEIN (S-LAYER PROTEIN)-LIKE PROTEIN"/>
    <property type="match status" value="1"/>
</dbReference>
<dbReference type="Proteomes" id="UP001324380">
    <property type="component" value="Chromosome"/>
</dbReference>
<accession>A0ABZ0TK48</accession>
<protein>
    <submittedName>
        <fullName evidence="1">Uncharacterized protein</fullName>
    </submittedName>
</protein>
<organism evidence="1 2">
    <name type="scientific">Mucilaginibacter sabulilitoris</name>
    <dbReference type="NCBI Taxonomy" id="1173583"/>
    <lineage>
        <taxon>Bacteria</taxon>
        <taxon>Pseudomonadati</taxon>
        <taxon>Bacteroidota</taxon>
        <taxon>Sphingobacteriia</taxon>
        <taxon>Sphingobacteriales</taxon>
        <taxon>Sphingobacteriaceae</taxon>
        <taxon>Mucilaginibacter</taxon>
    </lineage>
</organism>
<dbReference type="RefSeq" id="WP_321562686.1">
    <property type="nucleotide sequence ID" value="NZ_CP139558.1"/>
</dbReference>